<organism evidence="1 2">
    <name type="scientific">Botryotinia fuckeliana (strain T4)</name>
    <name type="common">Noble rot fungus</name>
    <name type="synonym">Botrytis cinerea</name>
    <dbReference type="NCBI Taxonomy" id="999810"/>
    <lineage>
        <taxon>Eukaryota</taxon>
        <taxon>Fungi</taxon>
        <taxon>Dikarya</taxon>
        <taxon>Ascomycota</taxon>
        <taxon>Pezizomycotina</taxon>
        <taxon>Leotiomycetes</taxon>
        <taxon>Helotiales</taxon>
        <taxon>Sclerotiniaceae</taxon>
        <taxon>Botrytis</taxon>
    </lineage>
</organism>
<accession>G2YQG3</accession>
<proteinExistence type="predicted"/>
<evidence type="ECO:0000313" key="2">
    <source>
        <dbReference type="Proteomes" id="UP000008177"/>
    </source>
</evidence>
<gene>
    <name evidence="1" type="ORF">BofuT4_uP134150.1</name>
</gene>
<dbReference type="EMBL" id="FQ790348">
    <property type="protein sequence ID" value="CCD53861.1"/>
    <property type="molecule type" value="Genomic_DNA"/>
</dbReference>
<reference evidence="2" key="1">
    <citation type="journal article" date="2011" name="PLoS Genet.">
        <title>Genomic analysis of the necrotrophic fungal pathogens Sclerotinia sclerotiorum and Botrytis cinerea.</title>
        <authorList>
            <person name="Amselem J."/>
            <person name="Cuomo C.A."/>
            <person name="van Kan J.A."/>
            <person name="Viaud M."/>
            <person name="Benito E.P."/>
            <person name="Couloux A."/>
            <person name="Coutinho P.M."/>
            <person name="de Vries R.P."/>
            <person name="Dyer P.S."/>
            <person name="Fillinger S."/>
            <person name="Fournier E."/>
            <person name="Gout L."/>
            <person name="Hahn M."/>
            <person name="Kohn L."/>
            <person name="Lapalu N."/>
            <person name="Plummer K.M."/>
            <person name="Pradier J.M."/>
            <person name="Quevillon E."/>
            <person name="Sharon A."/>
            <person name="Simon A."/>
            <person name="ten Have A."/>
            <person name="Tudzynski B."/>
            <person name="Tudzynski P."/>
            <person name="Wincker P."/>
            <person name="Andrew M."/>
            <person name="Anthouard V."/>
            <person name="Beever R.E."/>
            <person name="Beffa R."/>
            <person name="Benoit I."/>
            <person name="Bouzid O."/>
            <person name="Brault B."/>
            <person name="Chen Z."/>
            <person name="Choquer M."/>
            <person name="Collemare J."/>
            <person name="Cotton P."/>
            <person name="Danchin E.G."/>
            <person name="Da Silva C."/>
            <person name="Gautier A."/>
            <person name="Giraud C."/>
            <person name="Giraud T."/>
            <person name="Gonzalez C."/>
            <person name="Grossetete S."/>
            <person name="Guldener U."/>
            <person name="Henrissat B."/>
            <person name="Howlett B.J."/>
            <person name="Kodira C."/>
            <person name="Kretschmer M."/>
            <person name="Lappartient A."/>
            <person name="Leroch M."/>
            <person name="Levis C."/>
            <person name="Mauceli E."/>
            <person name="Neuveglise C."/>
            <person name="Oeser B."/>
            <person name="Pearson M."/>
            <person name="Poulain J."/>
            <person name="Poussereau N."/>
            <person name="Quesneville H."/>
            <person name="Rascle C."/>
            <person name="Schumacher J."/>
            <person name="Segurens B."/>
            <person name="Sexton A."/>
            <person name="Silva E."/>
            <person name="Sirven C."/>
            <person name="Soanes D.M."/>
            <person name="Talbot N.J."/>
            <person name="Templeton M."/>
            <person name="Yandava C."/>
            <person name="Yarden O."/>
            <person name="Zeng Q."/>
            <person name="Rollins J.A."/>
            <person name="Lebrun M.H."/>
            <person name="Dickman M."/>
        </authorList>
    </citation>
    <scope>NUCLEOTIDE SEQUENCE [LARGE SCALE GENOMIC DNA]</scope>
    <source>
        <strain evidence="2">T4</strain>
    </source>
</reference>
<evidence type="ECO:0000313" key="1">
    <source>
        <dbReference type="EMBL" id="CCD53861.1"/>
    </source>
</evidence>
<dbReference type="Proteomes" id="UP000008177">
    <property type="component" value="Unplaced contigs"/>
</dbReference>
<sequence>MASRDSIPTQILLRSSSFFKKIITQLSHLDPAANPISDQIARNKADKNYLQFQRESKSQTVARTLLTVFHLPDA</sequence>
<name>G2YQG3_BOTF4</name>
<dbReference type="InParanoid" id="G2YQG3"/>
<protein>
    <submittedName>
        <fullName evidence="1">Uncharacterized protein</fullName>
    </submittedName>
</protein>
<dbReference type="AlphaFoldDB" id="G2YQG3"/>
<dbReference type="HOGENOM" id="CLU_2687548_0_0_1"/>